<dbReference type="Proteomes" id="UP000230434">
    <property type="component" value="Unassembled WGS sequence"/>
</dbReference>
<name>A0A2M7YPA1_9BACT</name>
<feature type="transmembrane region" description="Helical" evidence="1">
    <location>
        <begin position="48"/>
        <end position="67"/>
    </location>
</feature>
<feature type="transmembrane region" description="Helical" evidence="1">
    <location>
        <begin position="79"/>
        <end position="97"/>
    </location>
</feature>
<evidence type="ECO:0000313" key="2">
    <source>
        <dbReference type="EMBL" id="PJA64799.1"/>
    </source>
</evidence>
<protein>
    <submittedName>
        <fullName evidence="2">Uncharacterized protein</fullName>
    </submittedName>
</protein>
<keyword evidence="1" id="KW-0472">Membrane</keyword>
<feature type="transmembrane region" description="Helical" evidence="1">
    <location>
        <begin position="259"/>
        <end position="283"/>
    </location>
</feature>
<evidence type="ECO:0000256" key="1">
    <source>
        <dbReference type="SAM" id="Phobius"/>
    </source>
</evidence>
<feature type="transmembrane region" description="Helical" evidence="1">
    <location>
        <begin position="152"/>
        <end position="177"/>
    </location>
</feature>
<dbReference type="InterPro" id="IPR045782">
    <property type="entry name" value="TrbL_3"/>
</dbReference>
<sequence>AYVIFFVLGQLLALAGLLLDFVLTKPELNKFALSPIVRTGWGITKNLANMFFALILLIISFATILRIESYGVKQILPKLIIAALLINFSLVIGGVIIDFSQVMTKYFVDKALEGNGGQTLSSTIANKMNIAEGFRARNATNAPPLSDSLDGLVTSIIGLFAGCLVILIAAFVFFAAALLFIVRYIALLFLLILAPLAWFFYIVPMTKKYWDMWWSTFFKWALFAPAYAFFLYLSMMVIKSGVVTQVGVNPGAAAGSKFFGLYSIPTLINFTIIIGFLLGSLIVAQKMGVMGAGAAMRLVKGAGKGFGKFAARKGTGYDRWAPAATRAAGVTLAAVGLKKYGGALQGKAIQMKEKQLESKENKAYEAYIKSLPASQRETELKSAKGQNALIISKVMKENGELQHVSADVAQKAVATLEAFGRNKEAADIRRQRQETNKTATEVKDSVSKTIQEGNLNLISELSMQDDRVVDAICQYASPQQIEALRNKSPKYETELKAGLARVAATTGAAYAAKVTAGTATAADTEQNNKVQFAYASQTGDISKLDNTKTVDPATGLVTSQRIQWAQKAGAEGLKRLEALDVDVAMNIPPGVLKEAVQKMKGNVARDVVKYIKARSGAAANEFAKKDPLLSSMA</sequence>
<dbReference type="EMBL" id="PFWF01000024">
    <property type="protein sequence ID" value="PJA64799.1"/>
    <property type="molecule type" value="Genomic_DNA"/>
</dbReference>
<reference evidence="3" key="1">
    <citation type="submission" date="2017-09" db="EMBL/GenBank/DDBJ databases">
        <title>Depth-based differentiation of microbial function through sediment-hosted aquifers and enrichment of novel symbionts in the deep terrestrial subsurface.</title>
        <authorList>
            <person name="Probst A.J."/>
            <person name="Ladd B."/>
            <person name="Jarett J.K."/>
            <person name="Geller-Mcgrath D.E."/>
            <person name="Sieber C.M.K."/>
            <person name="Emerson J.B."/>
            <person name="Anantharaman K."/>
            <person name="Thomas B.C."/>
            <person name="Malmstrom R."/>
            <person name="Stieglmeier M."/>
            <person name="Klingl A."/>
            <person name="Woyke T."/>
            <person name="Ryan C.M."/>
            <person name="Banfield J.F."/>
        </authorList>
    </citation>
    <scope>NUCLEOTIDE SEQUENCE [LARGE SCALE GENOMIC DNA]</scope>
</reference>
<dbReference type="AlphaFoldDB" id="A0A2M7YPA1"/>
<evidence type="ECO:0000313" key="3">
    <source>
        <dbReference type="Proteomes" id="UP000230434"/>
    </source>
</evidence>
<organism evidence="2 3">
    <name type="scientific">Candidatus Portnoybacteria bacterium CG_4_9_14_3_um_filter_40_10</name>
    <dbReference type="NCBI Taxonomy" id="1974804"/>
    <lineage>
        <taxon>Bacteria</taxon>
        <taxon>Candidatus Portnoyibacteriota</taxon>
    </lineage>
</organism>
<proteinExistence type="predicted"/>
<feature type="transmembrane region" description="Helical" evidence="1">
    <location>
        <begin position="217"/>
        <end position="238"/>
    </location>
</feature>
<accession>A0A2M7YPA1</accession>
<feature type="transmembrane region" description="Helical" evidence="1">
    <location>
        <begin position="184"/>
        <end position="205"/>
    </location>
</feature>
<keyword evidence="1" id="KW-1133">Transmembrane helix</keyword>
<gene>
    <name evidence="2" type="ORF">CO159_01135</name>
</gene>
<feature type="non-terminal residue" evidence="2">
    <location>
        <position position="1"/>
    </location>
</feature>
<dbReference type="Pfam" id="PF19590">
    <property type="entry name" value="TrbL_3"/>
    <property type="match status" value="1"/>
</dbReference>
<keyword evidence="1" id="KW-0812">Transmembrane</keyword>
<comment type="caution">
    <text evidence="2">The sequence shown here is derived from an EMBL/GenBank/DDBJ whole genome shotgun (WGS) entry which is preliminary data.</text>
</comment>